<dbReference type="Proteomes" id="UP001177021">
    <property type="component" value="Unassembled WGS sequence"/>
</dbReference>
<organism evidence="1 2">
    <name type="scientific">Trifolium pratense</name>
    <name type="common">Red clover</name>
    <dbReference type="NCBI Taxonomy" id="57577"/>
    <lineage>
        <taxon>Eukaryota</taxon>
        <taxon>Viridiplantae</taxon>
        <taxon>Streptophyta</taxon>
        <taxon>Embryophyta</taxon>
        <taxon>Tracheophyta</taxon>
        <taxon>Spermatophyta</taxon>
        <taxon>Magnoliopsida</taxon>
        <taxon>eudicotyledons</taxon>
        <taxon>Gunneridae</taxon>
        <taxon>Pentapetalae</taxon>
        <taxon>rosids</taxon>
        <taxon>fabids</taxon>
        <taxon>Fabales</taxon>
        <taxon>Fabaceae</taxon>
        <taxon>Papilionoideae</taxon>
        <taxon>50 kb inversion clade</taxon>
        <taxon>NPAAA clade</taxon>
        <taxon>Hologalegina</taxon>
        <taxon>IRL clade</taxon>
        <taxon>Trifolieae</taxon>
        <taxon>Trifolium</taxon>
    </lineage>
</organism>
<gene>
    <name evidence="1" type="ORF">MILVUS5_LOCUS41154</name>
</gene>
<sequence length="284" mass="31321">MKRVEALLCKITLKIFKGQLPMYIFLPNAKDGLSGLVEKVASEFELLDFPLTECELGDFGIPRFKFSFGLETSHMLIELGVILPFWAAGFTKMVDSLEDATPLGGPFLCLVNGAWVDQSLTLQPSFKEIVSRDYKATVSSVDFITKAIEVTKEVNLWAHKKTNGLTEIELGDFRIPRFKFSFGLETSHMLMELGVILPFTAGDFTKMVDSLEGQTLSVSNIHHKSCIEVNEEGTEAAASSGACMDKGIPQGIDFVADHPFLFLIREDSTQTILFVGQVLNPLAG</sequence>
<protein>
    <submittedName>
        <fullName evidence="1">Uncharacterized protein</fullName>
    </submittedName>
</protein>
<dbReference type="EMBL" id="CASHSV030000823">
    <property type="protein sequence ID" value="CAJ2678954.1"/>
    <property type="molecule type" value="Genomic_DNA"/>
</dbReference>
<keyword evidence="2" id="KW-1185">Reference proteome</keyword>
<evidence type="ECO:0000313" key="1">
    <source>
        <dbReference type="EMBL" id="CAJ2678954.1"/>
    </source>
</evidence>
<reference evidence="1" key="1">
    <citation type="submission" date="2023-10" db="EMBL/GenBank/DDBJ databases">
        <authorList>
            <person name="Rodriguez Cubillos JULIANA M."/>
            <person name="De Vega J."/>
        </authorList>
    </citation>
    <scope>NUCLEOTIDE SEQUENCE</scope>
</reference>
<name>A0ACB0MEN1_TRIPR</name>
<comment type="caution">
    <text evidence="1">The sequence shown here is derived from an EMBL/GenBank/DDBJ whole genome shotgun (WGS) entry which is preliminary data.</text>
</comment>
<evidence type="ECO:0000313" key="2">
    <source>
        <dbReference type="Proteomes" id="UP001177021"/>
    </source>
</evidence>
<accession>A0ACB0MEN1</accession>
<proteinExistence type="predicted"/>